<dbReference type="Gene3D" id="1.10.10.10">
    <property type="entry name" value="Winged helix-like DNA-binding domain superfamily/Winged helix DNA-binding domain"/>
    <property type="match status" value="1"/>
</dbReference>
<dbReference type="GO" id="GO:0030154">
    <property type="term" value="P:cell differentiation"/>
    <property type="evidence" value="ECO:0007669"/>
    <property type="project" value="TreeGrafter"/>
</dbReference>
<accession>A0A8S3QYK6</accession>
<dbReference type="PANTHER" id="PTHR11829">
    <property type="entry name" value="FORKHEAD BOX PROTEIN"/>
    <property type="match status" value="1"/>
</dbReference>
<evidence type="ECO:0000256" key="2">
    <source>
        <dbReference type="PROSITE-ProRule" id="PRU00089"/>
    </source>
</evidence>
<dbReference type="EMBL" id="CAJPWZ010000664">
    <property type="protein sequence ID" value="CAG2198059.1"/>
    <property type="molecule type" value="Genomic_DNA"/>
</dbReference>
<protein>
    <recommendedName>
        <fullName evidence="3">Fork-head domain-containing protein</fullName>
    </recommendedName>
</protein>
<dbReference type="SMART" id="SM00339">
    <property type="entry name" value="FH"/>
    <property type="match status" value="1"/>
</dbReference>
<dbReference type="Pfam" id="PF00250">
    <property type="entry name" value="Forkhead"/>
    <property type="match status" value="1"/>
</dbReference>
<dbReference type="PROSITE" id="PS50039">
    <property type="entry name" value="FORK_HEAD_3"/>
    <property type="match status" value="1"/>
</dbReference>
<dbReference type="Proteomes" id="UP000683360">
    <property type="component" value="Unassembled WGS sequence"/>
</dbReference>
<dbReference type="GO" id="GO:0009653">
    <property type="term" value="P:anatomical structure morphogenesis"/>
    <property type="evidence" value="ECO:0007669"/>
    <property type="project" value="TreeGrafter"/>
</dbReference>
<dbReference type="InterPro" id="IPR001766">
    <property type="entry name" value="Fork_head_dom"/>
</dbReference>
<dbReference type="PANTHER" id="PTHR11829:SF142">
    <property type="entry name" value="FORK-HEAD DOMAIN-CONTAINING PROTEIN"/>
    <property type="match status" value="1"/>
</dbReference>
<feature type="domain" description="Fork-head" evidence="3">
    <location>
        <begin position="1"/>
        <end position="63"/>
    </location>
</feature>
<name>A0A8S3QYK6_MYTED</name>
<gene>
    <name evidence="4" type="ORF">MEDL_12893</name>
</gene>
<proteinExistence type="predicted"/>
<dbReference type="GO" id="GO:0000981">
    <property type="term" value="F:DNA-binding transcription factor activity, RNA polymerase II-specific"/>
    <property type="evidence" value="ECO:0007669"/>
    <property type="project" value="TreeGrafter"/>
</dbReference>
<dbReference type="InterPro" id="IPR036388">
    <property type="entry name" value="WH-like_DNA-bd_sf"/>
</dbReference>
<keyword evidence="1 2" id="KW-0238">DNA-binding</keyword>
<dbReference type="AlphaFoldDB" id="A0A8S3QYK6"/>
<dbReference type="GO" id="GO:0005634">
    <property type="term" value="C:nucleus"/>
    <property type="evidence" value="ECO:0007669"/>
    <property type="project" value="UniProtKB-SubCell"/>
</dbReference>
<feature type="DNA-binding region" description="Fork-head" evidence="2">
    <location>
        <begin position="1"/>
        <end position="63"/>
    </location>
</feature>
<dbReference type="InterPro" id="IPR036390">
    <property type="entry name" value="WH_DNA-bd_sf"/>
</dbReference>
<dbReference type="GO" id="GO:0000978">
    <property type="term" value="F:RNA polymerase II cis-regulatory region sequence-specific DNA binding"/>
    <property type="evidence" value="ECO:0007669"/>
    <property type="project" value="TreeGrafter"/>
</dbReference>
<comment type="caution">
    <text evidence="4">The sequence shown here is derived from an EMBL/GenBank/DDBJ whole genome shotgun (WGS) entry which is preliminary data.</text>
</comment>
<comment type="subcellular location">
    <subcellularLocation>
        <location evidence="2">Nucleus</location>
    </subcellularLocation>
</comment>
<keyword evidence="5" id="KW-1185">Reference proteome</keyword>
<evidence type="ECO:0000259" key="3">
    <source>
        <dbReference type="PROSITE" id="PS50039"/>
    </source>
</evidence>
<sequence length="154" mass="18011">MDNFPFYNNKEKAWRNSTRHNLSLNECFMKNGRADNGKGNYWSIHLSCIEDFAKGDFSRRQARRRVRNSFVKTVNGSFNVNNARQQLGYVPVTSSQIRFNPYSAIRFPMHTDFENRYQNVQSPVSTFGITRTSFPAAMQTSDVIHYFPSLHQRQ</sequence>
<evidence type="ECO:0000313" key="4">
    <source>
        <dbReference type="EMBL" id="CAG2198059.1"/>
    </source>
</evidence>
<dbReference type="InterPro" id="IPR050211">
    <property type="entry name" value="FOX_domain-containing"/>
</dbReference>
<dbReference type="OrthoDB" id="5954824at2759"/>
<reference evidence="4" key="1">
    <citation type="submission" date="2021-03" db="EMBL/GenBank/DDBJ databases">
        <authorList>
            <person name="Bekaert M."/>
        </authorList>
    </citation>
    <scope>NUCLEOTIDE SEQUENCE</scope>
</reference>
<evidence type="ECO:0000313" key="5">
    <source>
        <dbReference type="Proteomes" id="UP000683360"/>
    </source>
</evidence>
<organism evidence="4 5">
    <name type="scientific">Mytilus edulis</name>
    <name type="common">Blue mussel</name>
    <dbReference type="NCBI Taxonomy" id="6550"/>
    <lineage>
        <taxon>Eukaryota</taxon>
        <taxon>Metazoa</taxon>
        <taxon>Spiralia</taxon>
        <taxon>Lophotrochozoa</taxon>
        <taxon>Mollusca</taxon>
        <taxon>Bivalvia</taxon>
        <taxon>Autobranchia</taxon>
        <taxon>Pteriomorphia</taxon>
        <taxon>Mytilida</taxon>
        <taxon>Mytiloidea</taxon>
        <taxon>Mytilidae</taxon>
        <taxon>Mytilinae</taxon>
        <taxon>Mytilus</taxon>
    </lineage>
</organism>
<evidence type="ECO:0000256" key="1">
    <source>
        <dbReference type="ARBA" id="ARBA00023125"/>
    </source>
</evidence>
<keyword evidence="2" id="KW-0539">Nucleus</keyword>
<dbReference type="SUPFAM" id="SSF46785">
    <property type="entry name" value="Winged helix' DNA-binding domain"/>
    <property type="match status" value="1"/>
</dbReference>